<feature type="transmembrane region" description="Helical" evidence="2">
    <location>
        <begin position="465"/>
        <end position="486"/>
    </location>
</feature>
<keyword evidence="4" id="KW-1185">Reference proteome</keyword>
<dbReference type="Proteomes" id="UP000673552">
    <property type="component" value="Chromosome 3"/>
</dbReference>
<proteinExistence type="predicted"/>
<feature type="transmembrane region" description="Helical" evidence="2">
    <location>
        <begin position="436"/>
        <end position="459"/>
    </location>
</feature>
<dbReference type="PANTHER" id="PTHR42253">
    <property type="entry name" value="TRANSMEMBRANE PROTEIN-RELATED"/>
    <property type="match status" value="1"/>
</dbReference>
<name>A0A836H8D4_9TRYP</name>
<protein>
    <submittedName>
        <fullName evidence="3">Uncharacterized protein</fullName>
    </submittedName>
</protein>
<dbReference type="RefSeq" id="XP_067181550.1">
    <property type="nucleotide sequence ID" value="XM_067325445.1"/>
</dbReference>
<feature type="region of interest" description="Disordered" evidence="1">
    <location>
        <begin position="162"/>
        <end position="181"/>
    </location>
</feature>
<accession>A0A836H8D4</accession>
<dbReference type="EMBL" id="JAFEUZ010000003">
    <property type="protein sequence ID" value="KAG5487739.1"/>
    <property type="molecule type" value="Genomic_DNA"/>
</dbReference>
<feature type="region of interest" description="Disordered" evidence="1">
    <location>
        <begin position="634"/>
        <end position="669"/>
    </location>
</feature>
<keyword evidence="2" id="KW-0472">Membrane</keyword>
<feature type="transmembrane region" description="Helical" evidence="2">
    <location>
        <begin position="749"/>
        <end position="765"/>
    </location>
</feature>
<feature type="transmembrane region" description="Helical" evidence="2">
    <location>
        <begin position="772"/>
        <end position="791"/>
    </location>
</feature>
<gene>
    <name evidence="3" type="ORF">LSCM1_08105</name>
</gene>
<feature type="region of interest" description="Disordered" evidence="1">
    <location>
        <begin position="186"/>
        <end position="218"/>
    </location>
</feature>
<feature type="transmembrane region" description="Helical" evidence="2">
    <location>
        <begin position="336"/>
        <end position="361"/>
    </location>
</feature>
<keyword evidence="2" id="KW-1133">Transmembrane helix</keyword>
<feature type="region of interest" description="Disordered" evidence="1">
    <location>
        <begin position="121"/>
        <end position="142"/>
    </location>
</feature>
<feature type="transmembrane region" description="Helical" evidence="2">
    <location>
        <begin position="403"/>
        <end position="424"/>
    </location>
</feature>
<comment type="caution">
    <text evidence="3">The sequence shown here is derived from an EMBL/GenBank/DDBJ whole genome shotgun (WGS) entry which is preliminary data.</text>
</comment>
<feature type="region of interest" description="Disordered" evidence="1">
    <location>
        <begin position="1"/>
        <end position="87"/>
    </location>
</feature>
<dbReference type="GeneID" id="92517957"/>
<sequence length="913" mass="97626">MATMAVMDASLPQTTARTANTRQGLPAPPPPPSAAVPFSPSPRQEPHPSAGALGCQRYHQQSPRLDQHCERHRRATLAAPSSSSSSSSVSLALSALRASHTDAYEAAADAWCTDAGVALLQPPSSPPVRPVKSYGTASDSSDAVSRSSLSAVVAVQTPSDTVDLTTTQAPGNSTPGMRAGSQLGQLQQRPCPHTPSGGRLHGAFPQPQQSEHPHPSRQMAVEAWPDCVVGAPAYDPHADAPLDGDAHAASGVEGSDPAPLAGGTAREPLVARGGAHGDVEPAEGGRPGNPVAGGGTNGNSTAPAFLSRGAPSPMESPPTLVELVVRRMQSTSLLQFLWVLLLMAMLLVGNAFQVIFLNFWIHQFPTNLRSMSATMSSSSSSASSDSGSSEEHANALASSYTTFVISAVLFPAFFMVLSITYALWRRPNLSFTREWAGWRLLLGIGAMDALNSAMAIYAAANTPEVLQALFVSLVPIYSAVFTKWLLKDPRDYANLYVVVSFALIASGVALASLFNYVIAHRHHAEHGSGSSEAAVGGRATRKFRLATFSEGPSSLSAVALDQQLWCLIFFLSVPPTVLMNVWQTMYMIRYTSNDQLTAYLAEHVNEAEYEESDNSAATAAPGQRTRLVDNEGVAPHPLSTAEAGEAVDPVPLRSPGAASPGTSSDGSVHGHYRLHVPHSELHLHGEDASVKLVMLTADTTIQAILAFVLMPMDALPWFGGSSSIQEVVQNLEDGIDCVLHCPRNMRYCILYSTGFVLVYIASAYLNRYSVTLCSMVSQLSGPITALVLIAFPSLNMTGDASPWYVSVFAILLLSCGTVMYVYWDEMTVEAKAVGEMQLKWAMMQEQARRHAPSSAEGQLYHEIHDGSSGHLAAPQPHHHPRSRRYRRRRQSDYVVVVDQDTVDGAANEQPHHP</sequence>
<feature type="transmembrane region" description="Helical" evidence="2">
    <location>
        <begin position="562"/>
        <end position="582"/>
    </location>
</feature>
<evidence type="ECO:0000256" key="2">
    <source>
        <dbReference type="SAM" id="Phobius"/>
    </source>
</evidence>
<feature type="region of interest" description="Disordered" evidence="1">
    <location>
        <begin position="865"/>
        <end position="890"/>
    </location>
</feature>
<feature type="compositionally biased region" description="Polar residues" evidence="1">
    <location>
        <begin position="11"/>
        <end position="23"/>
    </location>
</feature>
<feature type="transmembrane region" description="Helical" evidence="2">
    <location>
        <begin position="803"/>
        <end position="823"/>
    </location>
</feature>
<reference evidence="3 4" key="1">
    <citation type="submission" date="2021-03" db="EMBL/GenBank/DDBJ databases">
        <title>Leishmania (Mundinia) martiniquensis Genome sequencing and assembly.</title>
        <authorList>
            <person name="Almutairi H."/>
            <person name="Gatherer D."/>
        </authorList>
    </citation>
    <scope>NUCLEOTIDE SEQUENCE [LARGE SCALE GENOMIC DNA]</scope>
    <source>
        <strain evidence="3">LSCM1</strain>
    </source>
</reference>
<dbReference type="AlphaFoldDB" id="A0A836H8D4"/>
<keyword evidence="2" id="KW-0812">Transmembrane</keyword>
<feature type="compositionally biased region" description="Polar residues" evidence="1">
    <location>
        <begin position="162"/>
        <end position="175"/>
    </location>
</feature>
<organism evidence="3 4">
    <name type="scientific">Leishmania martiniquensis</name>
    <dbReference type="NCBI Taxonomy" id="1580590"/>
    <lineage>
        <taxon>Eukaryota</taxon>
        <taxon>Discoba</taxon>
        <taxon>Euglenozoa</taxon>
        <taxon>Kinetoplastea</taxon>
        <taxon>Metakinetoplastina</taxon>
        <taxon>Trypanosomatida</taxon>
        <taxon>Trypanosomatidae</taxon>
        <taxon>Leishmaniinae</taxon>
        <taxon>Leishmania</taxon>
    </lineage>
</organism>
<evidence type="ECO:0000256" key="1">
    <source>
        <dbReference type="SAM" id="MobiDB-lite"/>
    </source>
</evidence>
<feature type="region of interest" description="Disordered" evidence="1">
    <location>
        <begin position="235"/>
        <end position="315"/>
    </location>
</feature>
<dbReference type="OrthoDB" id="264961at2759"/>
<feature type="compositionally biased region" description="Low complexity" evidence="1">
    <location>
        <begin position="76"/>
        <end position="87"/>
    </location>
</feature>
<dbReference type="KEGG" id="lmat:92517957"/>
<feature type="transmembrane region" description="Helical" evidence="2">
    <location>
        <begin position="493"/>
        <end position="518"/>
    </location>
</feature>
<dbReference type="PANTHER" id="PTHR42253:SF1">
    <property type="entry name" value="TRANSMEMBRANE PROTEIN"/>
    <property type="match status" value="1"/>
</dbReference>
<evidence type="ECO:0000313" key="3">
    <source>
        <dbReference type="EMBL" id="KAG5487739.1"/>
    </source>
</evidence>
<feature type="compositionally biased region" description="Basic and acidic residues" evidence="1">
    <location>
        <begin position="236"/>
        <end position="246"/>
    </location>
</feature>
<feature type="compositionally biased region" description="Basic residues" evidence="1">
    <location>
        <begin position="876"/>
        <end position="889"/>
    </location>
</feature>
<evidence type="ECO:0000313" key="4">
    <source>
        <dbReference type="Proteomes" id="UP000673552"/>
    </source>
</evidence>
<feature type="compositionally biased region" description="Gly residues" evidence="1">
    <location>
        <begin position="285"/>
        <end position="297"/>
    </location>
</feature>